<reference evidence="1" key="1">
    <citation type="submission" date="2022-08" db="UniProtKB">
        <authorList>
            <consortium name="EnsemblMetazoa"/>
        </authorList>
    </citation>
    <scope>IDENTIFICATION</scope>
    <source>
        <strain evidence="1">Dongola</strain>
    </source>
</reference>
<sequence length="22" mass="2409">MCVCKRACVFLFFGIPSLPSSC</sequence>
<dbReference type="VEuPathDB" id="VectorBase:AARA014690"/>
<dbReference type="Proteomes" id="UP000075840">
    <property type="component" value="Unassembled WGS sequence"/>
</dbReference>
<name>A0A182IGV2_ANOAR</name>
<dbReference type="EMBL" id="APCN01000204">
    <property type="status" value="NOT_ANNOTATED_CDS"/>
    <property type="molecule type" value="Genomic_DNA"/>
</dbReference>
<accession>A0A182IGV2</accession>
<organism evidence="1 2">
    <name type="scientific">Anopheles arabiensis</name>
    <name type="common">Mosquito</name>
    <dbReference type="NCBI Taxonomy" id="7173"/>
    <lineage>
        <taxon>Eukaryota</taxon>
        <taxon>Metazoa</taxon>
        <taxon>Ecdysozoa</taxon>
        <taxon>Arthropoda</taxon>
        <taxon>Hexapoda</taxon>
        <taxon>Insecta</taxon>
        <taxon>Pterygota</taxon>
        <taxon>Neoptera</taxon>
        <taxon>Endopterygota</taxon>
        <taxon>Diptera</taxon>
        <taxon>Nematocera</taxon>
        <taxon>Culicoidea</taxon>
        <taxon>Culicidae</taxon>
        <taxon>Anophelinae</taxon>
        <taxon>Anopheles</taxon>
    </lineage>
</organism>
<evidence type="ECO:0000313" key="2">
    <source>
        <dbReference type="Proteomes" id="UP000075840"/>
    </source>
</evidence>
<evidence type="ECO:0000313" key="1">
    <source>
        <dbReference type="EnsemblMetazoa" id="AARA014690-PA"/>
    </source>
</evidence>
<proteinExistence type="predicted"/>
<keyword evidence="2" id="KW-1185">Reference proteome</keyword>
<dbReference type="AlphaFoldDB" id="A0A182IGV2"/>
<dbReference type="EnsemblMetazoa" id="AARA014690-RA">
    <property type="protein sequence ID" value="AARA014690-PA"/>
    <property type="gene ID" value="AARA014690"/>
</dbReference>
<protein>
    <submittedName>
        <fullName evidence="1">Uncharacterized protein</fullName>
    </submittedName>
</protein>